<comment type="caution">
    <text evidence="2">The sequence shown here is derived from an EMBL/GenBank/DDBJ whole genome shotgun (WGS) entry which is preliminary data.</text>
</comment>
<keyword evidence="4" id="KW-1185">Reference proteome</keyword>
<feature type="compositionally biased region" description="Low complexity" evidence="1">
    <location>
        <begin position="57"/>
        <end position="76"/>
    </location>
</feature>
<evidence type="ECO:0000313" key="3">
    <source>
        <dbReference type="EMBL" id="MFB9075005.1"/>
    </source>
</evidence>
<evidence type="ECO:0000313" key="2">
    <source>
        <dbReference type="EMBL" id="MFB9072327.1"/>
    </source>
</evidence>
<dbReference type="EMBL" id="JBHMFI010000001">
    <property type="protein sequence ID" value="MFB9072327.1"/>
    <property type="molecule type" value="Genomic_DNA"/>
</dbReference>
<dbReference type="EMBL" id="JBHMFI010000006">
    <property type="protein sequence ID" value="MFB9075005.1"/>
    <property type="molecule type" value="Genomic_DNA"/>
</dbReference>
<evidence type="ECO:0000313" key="4">
    <source>
        <dbReference type="Proteomes" id="UP001589575"/>
    </source>
</evidence>
<dbReference type="Proteomes" id="UP001589575">
    <property type="component" value="Unassembled WGS sequence"/>
</dbReference>
<sequence length="91" mass="9691">MSLAPSIADPFSAVGRGVRSGAHHTRGQASAQHVRDHPRQTGRENHELTKTAGPTHRLSGSPSSRLSGSPSSRVGSTEYISRLPFPVGRRP</sequence>
<organism evidence="2 4">
    <name type="scientific">Citricoccus parietis</name>
    <dbReference type="NCBI Taxonomy" id="592307"/>
    <lineage>
        <taxon>Bacteria</taxon>
        <taxon>Bacillati</taxon>
        <taxon>Actinomycetota</taxon>
        <taxon>Actinomycetes</taxon>
        <taxon>Micrococcales</taxon>
        <taxon>Micrococcaceae</taxon>
        <taxon>Citricoccus</taxon>
    </lineage>
</organism>
<accession>A0ABV5G077</accession>
<proteinExistence type="predicted"/>
<evidence type="ECO:0000256" key="1">
    <source>
        <dbReference type="SAM" id="MobiDB-lite"/>
    </source>
</evidence>
<gene>
    <name evidence="2" type="ORF">ACFFX0_14410</name>
    <name evidence="3" type="ORF">ACFFX0_29000</name>
</gene>
<feature type="region of interest" description="Disordered" evidence="1">
    <location>
        <begin position="1"/>
        <end position="91"/>
    </location>
</feature>
<feature type="compositionally biased region" description="Basic and acidic residues" evidence="1">
    <location>
        <begin position="33"/>
        <end position="49"/>
    </location>
</feature>
<protein>
    <submittedName>
        <fullName evidence="2">Uncharacterized protein</fullName>
    </submittedName>
</protein>
<name>A0ABV5G077_9MICC</name>
<reference evidence="2 4" key="1">
    <citation type="submission" date="2024-09" db="EMBL/GenBank/DDBJ databases">
        <authorList>
            <person name="Sun Q."/>
            <person name="Mori K."/>
        </authorList>
    </citation>
    <scope>NUCLEOTIDE SEQUENCE [LARGE SCALE GENOMIC DNA]</scope>
    <source>
        <strain evidence="2 4">CCM 7609</strain>
    </source>
</reference>